<dbReference type="EMBL" id="VCDI01000005">
    <property type="protein sequence ID" value="TLU71743.1"/>
    <property type="molecule type" value="Genomic_DNA"/>
</dbReference>
<dbReference type="Gene3D" id="3.40.50.2000">
    <property type="entry name" value="Glycogen Phosphorylase B"/>
    <property type="match status" value="2"/>
</dbReference>
<comment type="caution">
    <text evidence="2">The sequence shown here is derived from an EMBL/GenBank/DDBJ whole genome shotgun (WGS) entry which is preliminary data.</text>
</comment>
<protein>
    <submittedName>
        <fullName evidence="2">Glycosyltransferase family 4 protein</fullName>
    </submittedName>
</protein>
<evidence type="ECO:0000313" key="3">
    <source>
        <dbReference type="Proteomes" id="UP000305654"/>
    </source>
</evidence>
<name>A0A5R9J4E6_9PROT</name>
<sequence>MPSRPGRAPVSPRHLRVLFAFENELPSRQADAEVFTTTARYLAGHVAQARMHLPAASRAAASAAAALTGMAVVRAWAPVRPAALRHLLCGLTIVLRREFRHADLVYTRNLWVARMSILAGQRVVFDHYRPWGDQIPPLRRWIYRLFCRERFLAVICHSDYTRRAYLALGVPEDRLHCIRNGFEPERLPEPMELAAAKQRIEVPARRRTVVYTGRLNHKKGLELVVEAARLLPEVLFILVGSTGHGSIEALAADVANVRIVPWQPDDRLAWFMNAADILLIPPSRHPLATYGSTVLPLKLYLYMASGRPILAGDTPDIREVLTHGRNAVLCEPDRPAALAAAVEALLADEALGGRLAARAGEESLGLTWEARAGRIAALMAERMQAAPVSGGSWSGRQTRSWLLQSWRWLLHLVRRRSWVLPPTAT</sequence>
<dbReference type="Pfam" id="PF13439">
    <property type="entry name" value="Glyco_transf_4"/>
    <property type="match status" value="1"/>
</dbReference>
<accession>A0A5R9J4E6</accession>
<evidence type="ECO:0000313" key="2">
    <source>
        <dbReference type="EMBL" id="TLU71743.1"/>
    </source>
</evidence>
<dbReference type="PANTHER" id="PTHR12526">
    <property type="entry name" value="GLYCOSYLTRANSFERASE"/>
    <property type="match status" value="1"/>
</dbReference>
<dbReference type="RefSeq" id="WP_138326813.1">
    <property type="nucleotide sequence ID" value="NZ_VCDI01000005.1"/>
</dbReference>
<dbReference type="Proteomes" id="UP000305654">
    <property type="component" value="Unassembled WGS sequence"/>
</dbReference>
<dbReference type="InterPro" id="IPR028098">
    <property type="entry name" value="Glyco_trans_4-like_N"/>
</dbReference>
<dbReference type="Pfam" id="PF13692">
    <property type="entry name" value="Glyco_trans_1_4"/>
    <property type="match status" value="1"/>
</dbReference>
<feature type="domain" description="Glycosyltransferase subfamily 4-like N-terminal" evidence="1">
    <location>
        <begin position="39"/>
        <end position="186"/>
    </location>
</feature>
<keyword evidence="3" id="KW-1185">Reference proteome</keyword>
<keyword evidence="2" id="KW-0808">Transferase</keyword>
<reference evidence="2 3" key="1">
    <citation type="submission" date="2019-05" db="EMBL/GenBank/DDBJ databases">
        <authorList>
            <person name="Pankratov T."/>
            <person name="Grouzdev D."/>
        </authorList>
    </citation>
    <scope>NUCLEOTIDE SEQUENCE [LARGE SCALE GENOMIC DNA]</scope>
    <source>
        <strain evidence="2 3">KEBCLARHB70R</strain>
    </source>
</reference>
<dbReference type="OrthoDB" id="529131at2"/>
<proteinExistence type="predicted"/>
<dbReference type="AlphaFoldDB" id="A0A5R9J4E6"/>
<dbReference type="SUPFAM" id="SSF53756">
    <property type="entry name" value="UDP-Glycosyltransferase/glycogen phosphorylase"/>
    <property type="match status" value="1"/>
</dbReference>
<evidence type="ECO:0000259" key="1">
    <source>
        <dbReference type="Pfam" id="PF13439"/>
    </source>
</evidence>
<organism evidence="2 3">
    <name type="scientific">Lichenicoccus roseus</name>
    <dbReference type="NCBI Taxonomy" id="2683649"/>
    <lineage>
        <taxon>Bacteria</taxon>
        <taxon>Pseudomonadati</taxon>
        <taxon>Pseudomonadota</taxon>
        <taxon>Alphaproteobacteria</taxon>
        <taxon>Acetobacterales</taxon>
        <taxon>Acetobacteraceae</taxon>
        <taxon>Lichenicoccus</taxon>
    </lineage>
</organism>
<dbReference type="GO" id="GO:0016757">
    <property type="term" value="F:glycosyltransferase activity"/>
    <property type="evidence" value="ECO:0007669"/>
    <property type="project" value="UniProtKB-ARBA"/>
</dbReference>
<gene>
    <name evidence="2" type="ORF">FE263_14855</name>
</gene>